<evidence type="ECO:0000256" key="4">
    <source>
        <dbReference type="ARBA" id="ARBA00022658"/>
    </source>
</evidence>
<evidence type="ECO:0000259" key="8">
    <source>
        <dbReference type="PROSITE" id="PS50003"/>
    </source>
</evidence>
<dbReference type="InterPro" id="IPR001849">
    <property type="entry name" value="PH_domain"/>
</dbReference>
<evidence type="ECO:0000256" key="6">
    <source>
        <dbReference type="SAM" id="MobiDB-lite"/>
    </source>
</evidence>
<proteinExistence type="predicted"/>
<evidence type="ECO:0000256" key="1">
    <source>
        <dbReference type="ARBA" id="ARBA00004496"/>
    </source>
</evidence>
<dbReference type="SMART" id="SM00325">
    <property type="entry name" value="RhoGEF"/>
    <property type="match status" value="1"/>
</dbReference>
<dbReference type="PROSITE" id="PS50003">
    <property type="entry name" value="PH_DOMAIN"/>
    <property type="match status" value="1"/>
</dbReference>
<gene>
    <name evidence="10" type="ORF">V1264_009859</name>
</gene>
<dbReference type="GO" id="GO:0005737">
    <property type="term" value="C:cytoplasm"/>
    <property type="evidence" value="ECO:0007669"/>
    <property type="project" value="UniProtKB-SubCell"/>
</dbReference>
<dbReference type="CDD" id="cd01224">
    <property type="entry name" value="PH_Collybistin_ASEF"/>
    <property type="match status" value="1"/>
</dbReference>
<feature type="compositionally biased region" description="Polar residues" evidence="6">
    <location>
        <begin position="640"/>
        <end position="650"/>
    </location>
</feature>
<dbReference type="InterPro" id="IPR001452">
    <property type="entry name" value="SH3_domain"/>
</dbReference>
<reference evidence="10 11" key="1">
    <citation type="submission" date="2024-02" db="EMBL/GenBank/DDBJ databases">
        <title>Chromosome-scale genome assembly of the rough periwinkle Littorina saxatilis.</title>
        <authorList>
            <person name="De Jode A."/>
            <person name="Faria R."/>
            <person name="Formenti G."/>
            <person name="Sims Y."/>
            <person name="Smith T.P."/>
            <person name="Tracey A."/>
            <person name="Wood J.M.D."/>
            <person name="Zagrodzka Z.B."/>
            <person name="Johannesson K."/>
            <person name="Butlin R.K."/>
            <person name="Leder E.H."/>
        </authorList>
    </citation>
    <scope>NUCLEOTIDE SEQUENCE [LARGE SCALE GENOMIC DNA]</scope>
    <source>
        <strain evidence="10">Snail1</strain>
        <tissue evidence="10">Muscle</tissue>
    </source>
</reference>
<dbReference type="CDD" id="cd00160">
    <property type="entry name" value="RhoGEF"/>
    <property type="match status" value="1"/>
</dbReference>
<dbReference type="PROSITE" id="PS50002">
    <property type="entry name" value="SH3"/>
    <property type="match status" value="1"/>
</dbReference>
<protein>
    <recommendedName>
        <fullName evidence="12">Rho guanine nucleotide exchange factor 4</fullName>
    </recommendedName>
</protein>
<accession>A0AAN9AN58</accession>
<dbReference type="Pfam" id="PF22697">
    <property type="entry name" value="SOS1_NGEF_PH"/>
    <property type="match status" value="1"/>
</dbReference>
<dbReference type="InterPro" id="IPR055251">
    <property type="entry name" value="SOS1_NGEF_PH"/>
</dbReference>
<dbReference type="AlphaFoldDB" id="A0AAN9AN58"/>
<dbReference type="Proteomes" id="UP001374579">
    <property type="component" value="Unassembled WGS sequence"/>
</dbReference>
<evidence type="ECO:0000256" key="5">
    <source>
        <dbReference type="PROSITE-ProRule" id="PRU00192"/>
    </source>
</evidence>
<evidence type="ECO:0000313" key="11">
    <source>
        <dbReference type="Proteomes" id="UP001374579"/>
    </source>
</evidence>
<keyword evidence="11" id="KW-1185">Reference proteome</keyword>
<comment type="subcellular location">
    <subcellularLocation>
        <location evidence="1">Cytoplasm</location>
    </subcellularLocation>
</comment>
<dbReference type="InterPro" id="IPR011993">
    <property type="entry name" value="PH-like_dom_sf"/>
</dbReference>
<dbReference type="InterPro" id="IPR000219">
    <property type="entry name" value="DH_dom"/>
</dbReference>
<dbReference type="GO" id="GO:0005085">
    <property type="term" value="F:guanyl-nucleotide exchange factor activity"/>
    <property type="evidence" value="ECO:0007669"/>
    <property type="project" value="UniProtKB-KW"/>
</dbReference>
<feature type="domain" description="PH" evidence="8">
    <location>
        <begin position="485"/>
        <end position="591"/>
    </location>
</feature>
<feature type="domain" description="DH" evidence="9">
    <location>
        <begin position="270"/>
        <end position="454"/>
    </location>
</feature>
<dbReference type="Gene3D" id="1.20.900.10">
    <property type="entry name" value="Dbl homology (DH) domain"/>
    <property type="match status" value="1"/>
</dbReference>
<dbReference type="InterPro" id="IPR035899">
    <property type="entry name" value="DBL_dom_sf"/>
</dbReference>
<dbReference type="CDD" id="cd11828">
    <property type="entry name" value="SH3_ARHGEF9_like"/>
    <property type="match status" value="1"/>
</dbReference>
<keyword evidence="2 5" id="KW-0728">SH3 domain</keyword>
<feature type="compositionally biased region" description="Basic residues" evidence="6">
    <location>
        <begin position="624"/>
        <end position="639"/>
    </location>
</feature>
<comment type="caution">
    <text evidence="10">The sequence shown here is derived from an EMBL/GenBank/DDBJ whole genome shotgun (WGS) entry which is preliminary data.</text>
</comment>
<evidence type="ECO:0000256" key="2">
    <source>
        <dbReference type="ARBA" id="ARBA00022443"/>
    </source>
</evidence>
<dbReference type="SMART" id="SM00326">
    <property type="entry name" value="SH3"/>
    <property type="match status" value="1"/>
</dbReference>
<name>A0AAN9AN58_9CAEN</name>
<dbReference type="InterPro" id="IPR001331">
    <property type="entry name" value="GDS_CDC24_CS"/>
</dbReference>
<organism evidence="10 11">
    <name type="scientific">Littorina saxatilis</name>
    <dbReference type="NCBI Taxonomy" id="31220"/>
    <lineage>
        <taxon>Eukaryota</taxon>
        <taxon>Metazoa</taxon>
        <taxon>Spiralia</taxon>
        <taxon>Lophotrochozoa</taxon>
        <taxon>Mollusca</taxon>
        <taxon>Gastropoda</taxon>
        <taxon>Caenogastropoda</taxon>
        <taxon>Littorinimorpha</taxon>
        <taxon>Littorinoidea</taxon>
        <taxon>Littorinidae</taxon>
        <taxon>Littorina</taxon>
    </lineage>
</organism>
<keyword evidence="4" id="KW-0344">Guanine-nucleotide releasing factor</keyword>
<dbReference type="Gene3D" id="2.30.29.30">
    <property type="entry name" value="Pleckstrin-homology domain (PH domain)/Phosphotyrosine-binding domain (PTB)"/>
    <property type="match status" value="1"/>
</dbReference>
<dbReference type="SUPFAM" id="SSF50044">
    <property type="entry name" value="SH3-domain"/>
    <property type="match status" value="1"/>
</dbReference>
<dbReference type="SUPFAM" id="SSF50729">
    <property type="entry name" value="PH domain-like"/>
    <property type="match status" value="1"/>
</dbReference>
<evidence type="ECO:0000259" key="7">
    <source>
        <dbReference type="PROSITE" id="PS50002"/>
    </source>
</evidence>
<sequence>MMRRERSSIMRPESGRCSSLQQLRAKVVILIDAEKKNNRTKEKEEEVEDVSVERRVKTVTACFRCTSKYERCMSTPQPIKTRVENLAPRSHKQTSLVRSHSMPDNLDRLHRKKNYFSLIGCDMQSEYSHNSGGEDSSDESEFSVDYNHEKSLSTRASRVTLATLDQMIEEESLTYAEALWDHVTMDVEELGFKAGELIRVTDMTSERHWWFGATEHREGWFPSSFVRLRVNQDDLEGEMTLRIQEEEEEIQRQLLQQTTSSPSTSNKTHLRSNVVNEIITAETEYVKHLRDVIEGYLKQARKRPEMFPVEKVTVIFSNIEEIYNFAVKLLGHLQSAVNKDQPHLTEFGQCFLSKTQEFEIYSEYCNNHPAACEELREMYRVKRFRHFFEACRLLQEMSEIPLEGFLLTPVQKICKYHLQLGELLKYTPTDHPDYGHVQSAVEAMKKIAKLVNERKRKMESIETLAEWQMLVDDWEGPDILDDSSELIYSGELNKINANGWSQERYFFLFDHQLVYCKKDLLKKNSFGFKGRIHMDQSIVVSVPDGRDAQYNVNVRNGLKIHDQERNKWFLMVAKTAQIKQRWLKAFSDERRRVHEDMENNFNIPFHLKQAIVTSLKLKSTSTKSKGKRKAARGNAHRSSKSNAWVSTNATLPRESRPSTLAVPPGSPSLPQQSNRIMNFFLLGGKKK</sequence>
<dbReference type="PANTHER" id="PTHR47544">
    <property type="entry name" value="RHO GUANINE NUCLEOTIDE EXCHANGE FACTOR 4"/>
    <property type="match status" value="1"/>
</dbReference>
<feature type="domain" description="SH3" evidence="7">
    <location>
        <begin position="171"/>
        <end position="231"/>
    </location>
</feature>
<dbReference type="Gene3D" id="2.30.30.40">
    <property type="entry name" value="SH3 Domains"/>
    <property type="match status" value="1"/>
</dbReference>
<dbReference type="Pfam" id="PF00621">
    <property type="entry name" value="RhoGEF"/>
    <property type="match status" value="1"/>
</dbReference>
<evidence type="ECO:0000259" key="9">
    <source>
        <dbReference type="PROSITE" id="PS50010"/>
    </source>
</evidence>
<dbReference type="PROSITE" id="PS00741">
    <property type="entry name" value="DH_1"/>
    <property type="match status" value="1"/>
</dbReference>
<dbReference type="Pfam" id="PF07653">
    <property type="entry name" value="SH3_2"/>
    <property type="match status" value="1"/>
</dbReference>
<evidence type="ECO:0000313" key="10">
    <source>
        <dbReference type="EMBL" id="KAK7089992.1"/>
    </source>
</evidence>
<dbReference type="PROSITE" id="PS50010">
    <property type="entry name" value="DH_2"/>
    <property type="match status" value="1"/>
</dbReference>
<keyword evidence="3" id="KW-0963">Cytoplasm</keyword>
<feature type="region of interest" description="Disordered" evidence="6">
    <location>
        <begin position="617"/>
        <end position="671"/>
    </location>
</feature>
<evidence type="ECO:0008006" key="12">
    <source>
        <dbReference type="Google" id="ProtNLM"/>
    </source>
</evidence>
<evidence type="ECO:0000256" key="3">
    <source>
        <dbReference type="ARBA" id="ARBA00022490"/>
    </source>
</evidence>
<dbReference type="GO" id="GO:0035556">
    <property type="term" value="P:intracellular signal transduction"/>
    <property type="evidence" value="ECO:0007669"/>
    <property type="project" value="InterPro"/>
</dbReference>
<dbReference type="SUPFAM" id="SSF48065">
    <property type="entry name" value="DBL homology domain (DH-domain)"/>
    <property type="match status" value="1"/>
</dbReference>
<dbReference type="EMBL" id="JBAMIC010000024">
    <property type="protein sequence ID" value="KAK7089992.1"/>
    <property type="molecule type" value="Genomic_DNA"/>
</dbReference>
<dbReference type="PANTHER" id="PTHR47544:SF3">
    <property type="entry name" value="RHO GUANINE NUCLEOTIDE EXCHANGE FACTOR 4 ISOFORM X1"/>
    <property type="match status" value="1"/>
</dbReference>
<dbReference type="InterPro" id="IPR036028">
    <property type="entry name" value="SH3-like_dom_sf"/>
</dbReference>
<dbReference type="SMART" id="SM00233">
    <property type="entry name" value="PH"/>
    <property type="match status" value="1"/>
</dbReference>